<organism evidence="2 3">
    <name type="scientific">Lyngbya aestuarii BL J</name>
    <dbReference type="NCBI Taxonomy" id="1348334"/>
    <lineage>
        <taxon>Bacteria</taxon>
        <taxon>Bacillati</taxon>
        <taxon>Cyanobacteriota</taxon>
        <taxon>Cyanophyceae</taxon>
        <taxon>Oscillatoriophycideae</taxon>
        <taxon>Oscillatoriales</taxon>
        <taxon>Microcoleaceae</taxon>
        <taxon>Lyngbya</taxon>
    </lineage>
</organism>
<gene>
    <name evidence="2" type="ORF">M595_2613</name>
</gene>
<dbReference type="InterPro" id="IPR022051">
    <property type="entry name" value="DUF3611"/>
</dbReference>
<evidence type="ECO:0000256" key="1">
    <source>
        <dbReference type="SAM" id="Phobius"/>
    </source>
</evidence>
<dbReference type="PATRIC" id="fig|1348334.3.peg.2530"/>
<dbReference type="PANTHER" id="PTHR34548">
    <property type="entry name" value="PROTEIN TIC 21, CHLOROPLASTIC"/>
    <property type="match status" value="1"/>
</dbReference>
<dbReference type="Proteomes" id="UP000017127">
    <property type="component" value="Unassembled WGS sequence"/>
</dbReference>
<proteinExistence type="predicted"/>
<reference evidence="2 3" key="1">
    <citation type="journal article" date="2013" name="Front. Microbiol.">
        <title>Comparative genomic analyses of the cyanobacterium, Lyngbya aestuarii BL J, a powerful hydrogen producer.</title>
        <authorList>
            <person name="Kothari A."/>
            <person name="Vaughn M."/>
            <person name="Garcia-Pichel F."/>
        </authorList>
    </citation>
    <scope>NUCLEOTIDE SEQUENCE [LARGE SCALE GENOMIC DNA]</scope>
    <source>
        <strain evidence="2 3">BL J</strain>
    </source>
</reference>
<evidence type="ECO:0000313" key="3">
    <source>
        <dbReference type="Proteomes" id="UP000017127"/>
    </source>
</evidence>
<feature type="transmembrane region" description="Helical" evidence="1">
    <location>
        <begin position="34"/>
        <end position="54"/>
    </location>
</feature>
<comment type="caution">
    <text evidence="2">The sequence shown here is derived from an EMBL/GenBank/DDBJ whole genome shotgun (WGS) entry which is preliminary data.</text>
</comment>
<protein>
    <recommendedName>
        <fullName evidence="4">DUF3611 family protein</fullName>
    </recommendedName>
</protein>
<keyword evidence="3" id="KW-1185">Reference proteome</keyword>
<accession>U7QHR6</accession>
<sequence>MQIVGVLVSGISLLFVITGRQISAQTNPAMGWGVFLAISGMIAAVVSIILAFWYTQVGQRLRKADSTQPPPKSDLTRLIQLGLIIGLGGMFVTLIGSGLTAAVLVAKTISQPPGTTLTDASEAVRALDVLIMVANLNGVAAHFIGTVTSIWLKYQI</sequence>
<keyword evidence="1" id="KW-0472">Membrane</keyword>
<dbReference type="EMBL" id="AUZM01000022">
    <property type="protein sequence ID" value="ERT07423.1"/>
    <property type="molecule type" value="Genomic_DNA"/>
</dbReference>
<dbReference type="AlphaFoldDB" id="U7QHR6"/>
<keyword evidence="1" id="KW-1133">Transmembrane helix</keyword>
<feature type="transmembrane region" description="Helical" evidence="1">
    <location>
        <begin position="129"/>
        <end position="152"/>
    </location>
</feature>
<evidence type="ECO:0008006" key="4">
    <source>
        <dbReference type="Google" id="ProtNLM"/>
    </source>
</evidence>
<keyword evidence="1" id="KW-0812">Transmembrane</keyword>
<dbReference type="Pfam" id="PF12263">
    <property type="entry name" value="DUF3611"/>
    <property type="match status" value="1"/>
</dbReference>
<dbReference type="PANTHER" id="PTHR34548:SF2">
    <property type="entry name" value="PROTEIN TIC 21, CHLOROPLASTIC"/>
    <property type="match status" value="1"/>
</dbReference>
<name>U7QHR6_9CYAN</name>
<evidence type="ECO:0000313" key="2">
    <source>
        <dbReference type="EMBL" id="ERT07423.1"/>
    </source>
</evidence>
<feature type="transmembrane region" description="Helical" evidence="1">
    <location>
        <begin position="81"/>
        <end position="109"/>
    </location>
</feature>